<gene>
    <name evidence="2" type="ORF">H8S37_04475</name>
</gene>
<dbReference type="RefSeq" id="WP_186874823.1">
    <property type="nucleotide sequence ID" value="NZ_JACOPF010000001.1"/>
</dbReference>
<feature type="domain" description="Bro-N" evidence="1">
    <location>
        <begin position="23"/>
        <end position="120"/>
    </location>
</feature>
<reference evidence="2" key="1">
    <citation type="submission" date="2020-08" db="EMBL/GenBank/DDBJ databases">
        <title>Genome public.</title>
        <authorList>
            <person name="Liu C."/>
            <person name="Sun Q."/>
        </authorList>
    </citation>
    <scope>NUCLEOTIDE SEQUENCE</scope>
    <source>
        <strain evidence="2">NSJ-55</strain>
    </source>
</reference>
<evidence type="ECO:0000313" key="2">
    <source>
        <dbReference type="EMBL" id="MBC5688189.1"/>
    </source>
</evidence>
<dbReference type="AlphaFoldDB" id="A0A923LH44"/>
<keyword evidence="3" id="KW-1185">Reference proteome</keyword>
<evidence type="ECO:0000259" key="1">
    <source>
        <dbReference type="Pfam" id="PF02498"/>
    </source>
</evidence>
<dbReference type="Pfam" id="PF02498">
    <property type="entry name" value="Bro-N"/>
    <property type="match status" value="1"/>
</dbReference>
<comment type="caution">
    <text evidence="2">The sequence shown here is derived from an EMBL/GenBank/DDBJ whole genome shotgun (WGS) entry which is preliminary data.</text>
</comment>
<dbReference type="Proteomes" id="UP000652477">
    <property type="component" value="Unassembled WGS sequence"/>
</dbReference>
<proteinExistence type="predicted"/>
<dbReference type="InterPro" id="IPR003497">
    <property type="entry name" value="BRO_N_domain"/>
</dbReference>
<protein>
    <recommendedName>
        <fullName evidence="1">Bro-N domain-containing protein</fullName>
    </recommendedName>
</protein>
<evidence type="ECO:0000313" key="3">
    <source>
        <dbReference type="Proteomes" id="UP000652477"/>
    </source>
</evidence>
<name>A0A923LH44_9FIRM</name>
<organism evidence="2 3">
    <name type="scientific">Mediterraneibacter hominis</name>
    <dbReference type="NCBI Taxonomy" id="2763054"/>
    <lineage>
        <taxon>Bacteria</taxon>
        <taxon>Bacillati</taxon>
        <taxon>Bacillota</taxon>
        <taxon>Clostridia</taxon>
        <taxon>Lachnospirales</taxon>
        <taxon>Lachnospiraceae</taxon>
        <taxon>Mediterraneibacter</taxon>
    </lineage>
</organism>
<sequence>MSNLKLVTTETFGNIVCNFYRNMNDDILLTREQIGQALEYANPSKAIQKIHLKHKDRLDSLYVRIKLTGYPQTGNNCTQNGANLRKKEEQERVYYSERGIMEICRWSRQPKANQFMDWCWDIIENYRHGNGVTTKEMASLLSTVSTLTNTITELHKDITSLKQKVNNPISIQQPSSAWLIEMFPKFKILEKHLNISRTELYRKLYISLKQAYEIDVDQLKLDYCVAYGLLDCHPMSAIAHNKKARTYLTGIIDALLKKYKLQKNTDSLDEIFNFDKVTITREW</sequence>
<dbReference type="EMBL" id="JACOPF010000001">
    <property type="protein sequence ID" value="MBC5688189.1"/>
    <property type="molecule type" value="Genomic_DNA"/>
</dbReference>
<accession>A0A923LH44</accession>